<dbReference type="EMBL" id="JBHSJJ010000002">
    <property type="protein sequence ID" value="MFC4871048.1"/>
    <property type="molecule type" value="Genomic_DNA"/>
</dbReference>
<dbReference type="InterPro" id="IPR023997">
    <property type="entry name" value="TonB-dep_OMP_SusC/RagA_CS"/>
</dbReference>
<keyword evidence="1" id="KW-0813">Transport</keyword>
<dbReference type="SUPFAM" id="SSF56935">
    <property type="entry name" value="Porins"/>
    <property type="match status" value="1"/>
</dbReference>
<keyword evidence="1" id="KW-0812">Transmembrane</keyword>
<accession>A0ABV9SXE3</accession>
<dbReference type="NCBIfam" id="TIGR04056">
    <property type="entry name" value="OMP_RagA_SusC"/>
    <property type="match status" value="1"/>
</dbReference>
<protein>
    <submittedName>
        <fullName evidence="3">SusC/RagA family TonB-linked outer membrane protein</fullName>
    </submittedName>
</protein>
<dbReference type="Proteomes" id="UP001595818">
    <property type="component" value="Unassembled WGS sequence"/>
</dbReference>
<dbReference type="Gene3D" id="2.60.40.1120">
    <property type="entry name" value="Carboxypeptidase-like, regulatory domain"/>
    <property type="match status" value="1"/>
</dbReference>
<evidence type="ECO:0000313" key="4">
    <source>
        <dbReference type="Proteomes" id="UP001595818"/>
    </source>
</evidence>
<keyword evidence="4" id="KW-1185">Reference proteome</keyword>
<evidence type="ECO:0000259" key="2">
    <source>
        <dbReference type="Pfam" id="PF07715"/>
    </source>
</evidence>
<dbReference type="SUPFAM" id="SSF49464">
    <property type="entry name" value="Carboxypeptidase regulatory domain-like"/>
    <property type="match status" value="1"/>
</dbReference>
<evidence type="ECO:0000313" key="3">
    <source>
        <dbReference type="EMBL" id="MFC4871048.1"/>
    </source>
</evidence>
<dbReference type="NCBIfam" id="TIGR04057">
    <property type="entry name" value="SusC_RagA_signa"/>
    <property type="match status" value="1"/>
</dbReference>
<dbReference type="Pfam" id="PF07715">
    <property type="entry name" value="Plug"/>
    <property type="match status" value="1"/>
</dbReference>
<organism evidence="3 4">
    <name type="scientific">Negadavirga shengliensis</name>
    <dbReference type="NCBI Taxonomy" id="1389218"/>
    <lineage>
        <taxon>Bacteria</taxon>
        <taxon>Pseudomonadati</taxon>
        <taxon>Bacteroidota</taxon>
        <taxon>Cytophagia</taxon>
        <taxon>Cytophagales</taxon>
        <taxon>Cyclobacteriaceae</taxon>
        <taxon>Negadavirga</taxon>
    </lineage>
</organism>
<comment type="caution">
    <text evidence="3">The sequence shown here is derived from an EMBL/GenBank/DDBJ whole genome shotgun (WGS) entry which is preliminary data.</text>
</comment>
<dbReference type="Pfam" id="PF13715">
    <property type="entry name" value="CarbopepD_reg_2"/>
    <property type="match status" value="1"/>
</dbReference>
<feature type="domain" description="TonB-dependent receptor plug" evidence="2">
    <location>
        <begin position="130"/>
        <end position="232"/>
    </location>
</feature>
<dbReference type="PROSITE" id="PS52016">
    <property type="entry name" value="TONB_DEPENDENT_REC_3"/>
    <property type="match status" value="1"/>
</dbReference>
<dbReference type="RefSeq" id="WP_377062158.1">
    <property type="nucleotide sequence ID" value="NZ_JBHSJJ010000002.1"/>
</dbReference>
<comment type="similarity">
    <text evidence="1">Belongs to the TonB-dependent receptor family.</text>
</comment>
<reference evidence="4" key="1">
    <citation type="journal article" date="2019" name="Int. J. Syst. Evol. Microbiol.">
        <title>The Global Catalogue of Microorganisms (GCM) 10K type strain sequencing project: providing services to taxonomists for standard genome sequencing and annotation.</title>
        <authorList>
            <consortium name="The Broad Institute Genomics Platform"/>
            <consortium name="The Broad Institute Genome Sequencing Center for Infectious Disease"/>
            <person name="Wu L."/>
            <person name="Ma J."/>
        </authorList>
    </citation>
    <scope>NUCLEOTIDE SEQUENCE [LARGE SCALE GENOMIC DNA]</scope>
    <source>
        <strain evidence="4">CGMCC 4.7466</strain>
    </source>
</reference>
<evidence type="ECO:0000256" key="1">
    <source>
        <dbReference type="PROSITE-ProRule" id="PRU01360"/>
    </source>
</evidence>
<dbReference type="InterPro" id="IPR023996">
    <property type="entry name" value="TonB-dep_OMP_SusC/RagA"/>
</dbReference>
<dbReference type="InterPro" id="IPR039426">
    <property type="entry name" value="TonB-dep_rcpt-like"/>
</dbReference>
<dbReference type="InterPro" id="IPR012910">
    <property type="entry name" value="Plug_dom"/>
</dbReference>
<proteinExistence type="inferred from homology"/>
<keyword evidence="1" id="KW-0472">Membrane</keyword>
<sequence>MKNHYKNVRTGFVFTKSLALALLLVPFVICFSYAQETISINGKVISGDDGSPVPGATVLLKNTQIGTVTDLEGAYSIQAPADGVIVVSFIGYETVEEPIESRSIIDIVLNSDTQSLDEFVVTGYSTQRRKNITGSVSVVDVDELKTVPSRSAEQALQGMASGVNVTRSGVPGASNKILIRGMTSFGNTDPLVIVDGIQQNLNNISAQDIESIQVLKDAGAAAIYGVRGANGVILVTTKKGKSGAPTVSYQVSNIISHPLPGNPFNLLNSEEYVSVFNRAFPNNDRFNRGMPDYMYRGPAGAGVAFAGDPEVDPSLYHYASPNRGQNYIIQEVNKEGTDWFHELFKRAPTTEHNITASGGNDNAKYLFSLGFLDQKGTLINTYLKRYSARINTEFNLGKNLRVGENLNIIYRENPGFNENSDFGGIIETVKQQPIVPLKDIMGNWGGTFGGPGLGDGQNPVAVQYRNRDKDIFNEWHIVGNAYAELDLFKNVTARTSFGYNVANSYTQDFNTTQVENVQGNNNENFLSVSSSFASQVTYTNLITYMNTFGRHTLEAQVGSEAIENLGRGVSGSRQRFFSEDFNFLVLGNGVDALTNSSSIYKNSLFSVFGRVDYIFDDKYLFGTTLRRDGSSVFGPEQRYGVFPSFSFAWRLSEEDFMKNLFWLNDFKIRGSYGVLGSQNNVSPINAFSLFGSGMTTTYYDITGSSNSIVQGFATNRIGNPLTGWEENIVSNYGFDMTILDNSLELSVEYYKKKVKGLLFTEPLPAVIIGGASAPSVNIGDIQNSGIDASFQYRGVVGSGFTYSVGANITNYKNMVVNIPDPGYFFAGSHQGVGSMVRNEEGHPVSSFYGYRVIGLFNSQEEVDAAPTQNAAAPGRFRYEDINGDGMITPDDRTHLGDPNPDFTYGLNLNAGYKNFDFSAFFYGSHGNDIFNLTKSYTHFVGFYPTTNFSRDLLNAWTPENTNTNIPVVESQGTFSTTLAPNSFYIEDGSFLKLRSLVLGYTVNPEILRKLYMSRLRVYAQVENLFTLTNYSGLDPELVGGPTSAMGIDRGSYPNNELGVIFGLSVTF</sequence>
<keyword evidence="1" id="KW-0998">Cell outer membrane</keyword>
<dbReference type="Gene3D" id="2.170.130.10">
    <property type="entry name" value="TonB-dependent receptor, plug domain"/>
    <property type="match status" value="1"/>
</dbReference>
<dbReference type="InterPro" id="IPR037066">
    <property type="entry name" value="Plug_dom_sf"/>
</dbReference>
<comment type="subcellular location">
    <subcellularLocation>
        <location evidence="1">Cell outer membrane</location>
        <topology evidence="1">Multi-pass membrane protein</topology>
    </subcellularLocation>
</comment>
<keyword evidence="1" id="KW-1134">Transmembrane beta strand</keyword>
<dbReference type="InterPro" id="IPR008969">
    <property type="entry name" value="CarboxyPept-like_regulatory"/>
</dbReference>
<name>A0ABV9SXE3_9BACT</name>
<gene>
    <name evidence="3" type="ORF">ACFPFU_05075</name>
</gene>